<feature type="transmembrane region" description="Helical" evidence="8">
    <location>
        <begin position="81"/>
        <end position="99"/>
    </location>
</feature>
<name>A0ABU9WRT0_9BURK</name>
<keyword evidence="7 8" id="KW-0472">Membrane</keyword>
<comment type="caution">
    <text evidence="10">The sequence shown here is derived from an EMBL/GenBank/DDBJ whole genome shotgun (WGS) entry which is preliminary data.</text>
</comment>
<dbReference type="PANTHER" id="PTHR43528:SF1">
    <property type="entry name" value="ALPHA-KETOGLUTARATE PERMEASE"/>
    <property type="match status" value="1"/>
</dbReference>
<evidence type="ECO:0000256" key="3">
    <source>
        <dbReference type="ARBA" id="ARBA00022475"/>
    </source>
</evidence>
<feature type="transmembrane region" description="Helical" evidence="8">
    <location>
        <begin position="105"/>
        <end position="125"/>
    </location>
</feature>
<keyword evidence="5" id="KW-0769">Symport</keyword>
<dbReference type="Pfam" id="PF00083">
    <property type="entry name" value="Sugar_tr"/>
    <property type="match status" value="2"/>
</dbReference>
<dbReference type="RefSeq" id="WP_343494907.1">
    <property type="nucleotide sequence ID" value="NZ_JBCPYA010000020.1"/>
</dbReference>
<evidence type="ECO:0000256" key="1">
    <source>
        <dbReference type="ARBA" id="ARBA00004651"/>
    </source>
</evidence>
<keyword evidence="6 8" id="KW-1133">Transmembrane helix</keyword>
<evidence type="ECO:0000256" key="5">
    <source>
        <dbReference type="ARBA" id="ARBA00022847"/>
    </source>
</evidence>
<dbReference type="PANTHER" id="PTHR43528">
    <property type="entry name" value="ALPHA-KETOGLUTARATE PERMEASE"/>
    <property type="match status" value="1"/>
</dbReference>
<evidence type="ECO:0000313" key="10">
    <source>
        <dbReference type="EMBL" id="MEN2474793.1"/>
    </source>
</evidence>
<protein>
    <submittedName>
        <fullName evidence="10">MFS transporter</fullName>
    </submittedName>
</protein>
<keyword evidence="11" id="KW-1185">Reference proteome</keyword>
<evidence type="ECO:0000256" key="4">
    <source>
        <dbReference type="ARBA" id="ARBA00022692"/>
    </source>
</evidence>
<feature type="domain" description="Major facilitator superfamily (MFS) profile" evidence="9">
    <location>
        <begin position="9"/>
        <end position="417"/>
    </location>
</feature>
<dbReference type="InterPro" id="IPR051084">
    <property type="entry name" value="H+-coupled_symporters"/>
</dbReference>
<feature type="transmembrane region" description="Helical" evidence="8">
    <location>
        <begin position="45"/>
        <end position="69"/>
    </location>
</feature>
<dbReference type="SUPFAM" id="SSF103473">
    <property type="entry name" value="MFS general substrate transporter"/>
    <property type="match status" value="1"/>
</dbReference>
<evidence type="ECO:0000256" key="2">
    <source>
        <dbReference type="ARBA" id="ARBA00022448"/>
    </source>
</evidence>
<comment type="subcellular location">
    <subcellularLocation>
        <location evidence="1">Cell membrane</location>
        <topology evidence="1">Multi-pass membrane protein</topology>
    </subcellularLocation>
</comment>
<keyword evidence="3" id="KW-1003">Cell membrane</keyword>
<keyword evidence="4 8" id="KW-0812">Transmembrane</keyword>
<feature type="transmembrane region" description="Helical" evidence="8">
    <location>
        <begin position="235"/>
        <end position="260"/>
    </location>
</feature>
<keyword evidence="2" id="KW-0813">Transport</keyword>
<evidence type="ECO:0000256" key="7">
    <source>
        <dbReference type="ARBA" id="ARBA00023136"/>
    </source>
</evidence>
<feature type="transmembrane region" description="Helical" evidence="8">
    <location>
        <begin position="326"/>
        <end position="353"/>
    </location>
</feature>
<evidence type="ECO:0000256" key="6">
    <source>
        <dbReference type="ARBA" id="ARBA00022989"/>
    </source>
</evidence>
<dbReference type="PROSITE" id="PS50850">
    <property type="entry name" value="MFS"/>
    <property type="match status" value="1"/>
</dbReference>
<sequence>MSEKSSKKVLTSAALGQFVEWYDFVVYAYSATVIAKLFFPNEDPSVGVLSTLAVYGAGFVMRPLGGFILGSLGDRFGRRAILSIIILSMGLATSLMGLLPTYASIGIWAPILLVILRLVQGLSAAGESAGSNSFVAEHAPKGKRGLHVAFTYAFANLPPVAAALLILLLTSVLGESTYLAWGWRIPFLLGAPLAFVGLYIRTHVDESPAFEKAKSENGISATPVREAMQTQRKPMLFCFAIAAFSSLAFYTMSGYFVTYLTTSVGLSRTDSLIANSIAMFVSFFIMIWSGHLSDLYGRKTMLCVGLVASAVAAVPAYLLASHATLITAIAGQLLLAIAMGLYSGPVGAALLELFPTRTRLSASAISYNLAYTIFGGSAPFLGAGLVLKSGSLLAPAVYMAVIAIAVLIVIMFMPETYKRSITDASPLDGNARIDRDS</sequence>
<dbReference type="Proteomes" id="UP001466933">
    <property type="component" value="Unassembled WGS sequence"/>
</dbReference>
<feature type="transmembrane region" description="Helical" evidence="8">
    <location>
        <begin position="392"/>
        <end position="413"/>
    </location>
</feature>
<feature type="transmembrane region" description="Helical" evidence="8">
    <location>
        <begin position="272"/>
        <end position="289"/>
    </location>
</feature>
<feature type="transmembrane region" description="Helical" evidence="8">
    <location>
        <begin position="181"/>
        <end position="200"/>
    </location>
</feature>
<reference evidence="10 11" key="1">
    <citation type="submission" date="2024-05" db="EMBL/GenBank/DDBJ databases">
        <title>Burkholderia sp. Nov. a novel bacteria isolated from rhizosphere soil of Camellia sinensis.</title>
        <authorList>
            <person name="Dong Y."/>
        </authorList>
    </citation>
    <scope>NUCLEOTIDE SEQUENCE [LARGE SCALE GENOMIC DNA]</scope>
    <source>
        <strain evidence="10 11">GS2Y</strain>
    </source>
</reference>
<accession>A0ABU9WRT0</accession>
<feature type="transmembrane region" description="Helical" evidence="8">
    <location>
        <begin position="146"/>
        <end position="169"/>
    </location>
</feature>
<dbReference type="InterPro" id="IPR036259">
    <property type="entry name" value="MFS_trans_sf"/>
</dbReference>
<organism evidence="10 11">
    <name type="scientific">Burkholderia theae</name>
    <dbReference type="NCBI Taxonomy" id="3143496"/>
    <lineage>
        <taxon>Bacteria</taxon>
        <taxon>Pseudomonadati</taxon>
        <taxon>Pseudomonadota</taxon>
        <taxon>Betaproteobacteria</taxon>
        <taxon>Burkholderiales</taxon>
        <taxon>Burkholderiaceae</taxon>
        <taxon>Burkholderia</taxon>
    </lineage>
</organism>
<dbReference type="InterPro" id="IPR005828">
    <property type="entry name" value="MFS_sugar_transport-like"/>
</dbReference>
<dbReference type="InterPro" id="IPR020846">
    <property type="entry name" value="MFS_dom"/>
</dbReference>
<dbReference type="EMBL" id="JBCPYA010000020">
    <property type="protein sequence ID" value="MEN2474793.1"/>
    <property type="molecule type" value="Genomic_DNA"/>
</dbReference>
<evidence type="ECO:0000259" key="9">
    <source>
        <dbReference type="PROSITE" id="PS50850"/>
    </source>
</evidence>
<evidence type="ECO:0000256" key="8">
    <source>
        <dbReference type="SAM" id="Phobius"/>
    </source>
</evidence>
<feature type="transmembrane region" description="Helical" evidence="8">
    <location>
        <begin position="365"/>
        <end position="386"/>
    </location>
</feature>
<evidence type="ECO:0000313" key="11">
    <source>
        <dbReference type="Proteomes" id="UP001466933"/>
    </source>
</evidence>
<feature type="transmembrane region" description="Helical" evidence="8">
    <location>
        <begin position="301"/>
        <end position="320"/>
    </location>
</feature>
<proteinExistence type="predicted"/>
<dbReference type="Gene3D" id="1.20.1250.20">
    <property type="entry name" value="MFS general substrate transporter like domains"/>
    <property type="match status" value="2"/>
</dbReference>
<gene>
    <name evidence="10" type="ORF">VOI36_33280</name>
</gene>